<sequence length="233" mass="24478">MKPLFRLPLSLAIAAGAMMVPLLAPMAARAADRTITVTGEATVAVAPDNANIRLGVTSQGKNAREASEANARQMTNVLAAIKEAGVADRDVQTSRLSLQPQYEQGKAGPARLLGFQVTNQIAIRIREIDKFPGILDRAIAAGANEMSGIEFVVSEQSKLLDQARDDAVADARRKAELYAKAAGVKLGAVTSIAEEGSNPPRPVVQAMRASAVPVAPGEQMLRAAISVTFELAP</sequence>
<feature type="signal peptide" evidence="1">
    <location>
        <begin position="1"/>
        <end position="30"/>
    </location>
</feature>
<dbReference type="Gene3D" id="3.30.70.2970">
    <property type="entry name" value="Protein of unknown function (DUF541), domain 2"/>
    <property type="match status" value="1"/>
</dbReference>
<keyword evidence="3" id="KW-1185">Reference proteome</keyword>
<dbReference type="RefSeq" id="WP_115516244.1">
    <property type="nucleotide sequence ID" value="NZ_QRGO01000001.1"/>
</dbReference>
<dbReference type="PANTHER" id="PTHR34387">
    <property type="entry name" value="SLR1258 PROTEIN"/>
    <property type="match status" value="1"/>
</dbReference>
<evidence type="ECO:0000313" key="2">
    <source>
        <dbReference type="EMBL" id="RDV04218.1"/>
    </source>
</evidence>
<keyword evidence="1" id="KW-0732">Signal</keyword>
<dbReference type="AlphaFoldDB" id="A0A371B9G3"/>
<dbReference type="EMBL" id="QRGO01000001">
    <property type="protein sequence ID" value="RDV04218.1"/>
    <property type="molecule type" value="Genomic_DNA"/>
</dbReference>
<dbReference type="GO" id="GO:0006974">
    <property type="term" value="P:DNA damage response"/>
    <property type="evidence" value="ECO:0007669"/>
    <property type="project" value="TreeGrafter"/>
</dbReference>
<name>A0A371B9G3_9BRAD</name>
<comment type="caution">
    <text evidence="2">The sequence shown here is derived from an EMBL/GenBank/DDBJ whole genome shotgun (WGS) entry which is preliminary data.</text>
</comment>
<accession>A0A371B9G3</accession>
<protein>
    <submittedName>
        <fullName evidence="2">DUF541 domain-containing protein</fullName>
    </submittedName>
</protein>
<organism evidence="2 3">
    <name type="scientific">Undibacter mobilis</name>
    <dbReference type="NCBI Taxonomy" id="2292256"/>
    <lineage>
        <taxon>Bacteria</taxon>
        <taxon>Pseudomonadati</taxon>
        <taxon>Pseudomonadota</taxon>
        <taxon>Alphaproteobacteria</taxon>
        <taxon>Hyphomicrobiales</taxon>
        <taxon>Nitrobacteraceae</taxon>
        <taxon>Undibacter</taxon>
    </lineage>
</organism>
<dbReference type="OrthoDB" id="9813144at2"/>
<dbReference type="Gene3D" id="3.30.110.170">
    <property type="entry name" value="Protein of unknown function (DUF541), domain 1"/>
    <property type="match status" value="1"/>
</dbReference>
<gene>
    <name evidence="2" type="ORF">DXH78_06240</name>
</gene>
<dbReference type="Proteomes" id="UP000263993">
    <property type="component" value="Unassembled WGS sequence"/>
</dbReference>
<dbReference type="Pfam" id="PF04402">
    <property type="entry name" value="SIMPL"/>
    <property type="match status" value="1"/>
</dbReference>
<evidence type="ECO:0000313" key="3">
    <source>
        <dbReference type="Proteomes" id="UP000263993"/>
    </source>
</evidence>
<reference evidence="3" key="1">
    <citation type="submission" date="2018-08" db="EMBL/GenBank/DDBJ databases">
        <authorList>
            <person name="Kim S.-J."/>
            <person name="Jung G.-Y."/>
        </authorList>
    </citation>
    <scope>NUCLEOTIDE SEQUENCE [LARGE SCALE GENOMIC DNA]</scope>
    <source>
        <strain evidence="3">GY_H</strain>
    </source>
</reference>
<dbReference type="InterPro" id="IPR007497">
    <property type="entry name" value="SIMPL/DUF541"/>
</dbReference>
<evidence type="ECO:0000256" key="1">
    <source>
        <dbReference type="SAM" id="SignalP"/>
    </source>
</evidence>
<proteinExistence type="predicted"/>
<dbReference type="PANTHER" id="PTHR34387:SF1">
    <property type="entry name" value="PERIPLASMIC IMMUNOGENIC PROTEIN"/>
    <property type="match status" value="1"/>
</dbReference>
<dbReference type="InterPro" id="IPR052022">
    <property type="entry name" value="26kDa_periplasmic_antigen"/>
</dbReference>
<feature type="chain" id="PRO_5017068014" evidence="1">
    <location>
        <begin position="31"/>
        <end position="233"/>
    </location>
</feature>